<organism evidence="2 3">
    <name type="scientific">Aspergillus arachidicola</name>
    <dbReference type="NCBI Taxonomy" id="656916"/>
    <lineage>
        <taxon>Eukaryota</taxon>
        <taxon>Fungi</taxon>
        <taxon>Dikarya</taxon>
        <taxon>Ascomycota</taxon>
        <taxon>Pezizomycotina</taxon>
        <taxon>Eurotiomycetes</taxon>
        <taxon>Eurotiomycetidae</taxon>
        <taxon>Eurotiales</taxon>
        <taxon>Aspergillaceae</taxon>
        <taxon>Aspergillus</taxon>
        <taxon>Aspergillus subgen. Circumdati</taxon>
    </lineage>
</organism>
<protein>
    <recommendedName>
        <fullName evidence="4">DNA2/NAM7 helicase-like C-terminal domain-containing protein</fullName>
    </recommendedName>
</protein>
<dbReference type="EMBL" id="ML737154">
    <property type="protein sequence ID" value="KAE8339702.1"/>
    <property type="molecule type" value="Genomic_DNA"/>
</dbReference>
<gene>
    <name evidence="2" type="ORF">AARAC_002417</name>
    <name evidence="1" type="ORF">BDV24DRAFT_165029</name>
</gene>
<dbReference type="OrthoDB" id="4510440at2759"/>
<evidence type="ECO:0000313" key="3">
    <source>
        <dbReference type="Proteomes" id="UP000231358"/>
    </source>
</evidence>
<accession>A0A2G7G8I0</accession>
<evidence type="ECO:0008006" key="4">
    <source>
        <dbReference type="Google" id="ProtNLM"/>
    </source>
</evidence>
<keyword evidence="3" id="KW-1185">Reference proteome</keyword>
<name>A0A2G7G8I0_9EURO</name>
<dbReference type="InterPro" id="IPR027417">
    <property type="entry name" value="P-loop_NTPase"/>
</dbReference>
<dbReference type="Proteomes" id="UP000231358">
    <property type="component" value="Unassembled WGS sequence"/>
</dbReference>
<dbReference type="EMBL" id="NEXV01000075">
    <property type="protein sequence ID" value="PIG89146.1"/>
    <property type="molecule type" value="Genomic_DNA"/>
</dbReference>
<reference evidence="2 3" key="1">
    <citation type="submission" date="2017-05" db="EMBL/GenBank/DDBJ databases">
        <title>Genome sequence for an aflatoxigenic pathogen of Argentinian peanut, Aspergillus arachidicola.</title>
        <authorList>
            <person name="Moore G."/>
            <person name="Beltz S.B."/>
            <person name="Mack B.M."/>
        </authorList>
    </citation>
    <scope>NUCLEOTIDE SEQUENCE [LARGE SCALE GENOMIC DNA]</scope>
    <source>
        <strain evidence="2 3">CBS 117610</strain>
    </source>
</reference>
<evidence type="ECO:0000313" key="1">
    <source>
        <dbReference type="EMBL" id="KAE8339702.1"/>
    </source>
</evidence>
<dbReference type="STRING" id="656916.A0A2G7G8I0"/>
<reference evidence="1" key="2">
    <citation type="submission" date="2019-04" db="EMBL/GenBank/DDBJ databases">
        <title>Friends and foes A comparative genomics study of 23 Aspergillus species from section Flavi.</title>
        <authorList>
            <consortium name="DOE Joint Genome Institute"/>
            <person name="Kjaerbolling I."/>
            <person name="Vesth T."/>
            <person name="Frisvad J.C."/>
            <person name="Nybo J.L."/>
            <person name="Theobald S."/>
            <person name="Kildgaard S."/>
            <person name="Isbrandt T."/>
            <person name="Kuo A."/>
            <person name="Sato A."/>
            <person name="Lyhne E.K."/>
            <person name="Kogle M.E."/>
            <person name="Wiebenga A."/>
            <person name="Kun R.S."/>
            <person name="Lubbers R.J."/>
            <person name="Makela M.R."/>
            <person name="Barry K."/>
            <person name="Chovatia M."/>
            <person name="Clum A."/>
            <person name="Daum C."/>
            <person name="Haridas S."/>
            <person name="He G."/>
            <person name="LaButti K."/>
            <person name="Lipzen A."/>
            <person name="Mondo S."/>
            <person name="Riley R."/>
            <person name="Salamov A."/>
            <person name="Simmons B.A."/>
            <person name="Magnuson J.K."/>
            <person name="Henrissat B."/>
            <person name="Mortensen U.H."/>
            <person name="Larsen T.O."/>
            <person name="Devries R.P."/>
            <person name="Grigoriev I.V."/>
            <person name="Machida M."/>
            <person name="Baker S.E."/>
            <person name="Andersen M.R."/>
        </authorList>
    </citation>
    <scope>NUCLEOTIDE SEQUENCE</scope>
    <source>
        <strain evidence="1">CBS 117612</strain>
    </source>
</reference>
<proteinExistence type="predicted"/>
<dbReference type="Gene3D" id="3.40.50.300">
    <property type="entry name" value="P-loop containing nucleotide triphosphate hydrolases"/>
    <property type="match status" value="1"/>
</dbReference>
<evidence type="ECO:0000313" key="2">
    <source>
        <dbReference type="EMBL" id="PIG89146.1"/>
    </source>
</evidence>
<dbReference type="AlphaFoldDB" id="A0A2G7G8I0"/>
<dbReference type="Proteomes" id="UP000325558">
    <property type="component" value="Unassembled WGS sequence"/>
</dbReference>
<sequence>MTKFWQNIVSAGFMTDANRLNVALSRVKKAMIIIGKLRDWNNNGFVKMQHSVGKRARFLIDLLRDVTARGLGEHVQKQILVFAHVDNLIADIKGAQRSLEALFDSLEQQLNVESSSSHGDVDSSGDMENISEWPMDEVNSIPTSDTVRNVFPAADTIATWASQSTRHINVYSIGQW</sequence>